<reference evidence="1 2" key="1">
    <citation type="submission" date="2018-10" db="EMBL/GenBank/DDBJ databases">
        <title>Sequencing the genomes of 1000 actinobacteria strains.</title>
        <authorList>
            <person name="Klenk H.-P."/>
        </authorList>
    </citation>
    <scope>NUCLEOTIDE SEQUENCE [LARGE SCALE GENOMIC DNA]</scope>
    <source>
        <strain evidence="1 2">DSM 44343</strain>
    </source>
</reference>
<protein>
    <submittedName>
        <fullName evidence="1">Uncharacterized protein</fullName>
    </submittedName>
</protein>
<accession>A0A495ISR6</accession>
<name>A0A495ISR6_WILMA</name>
<dbReference type="AlphaFoldDB" id="A0A495ISR6"/>
<gene>
    <name evidence="1" type="ORF">DFJ75_4955</name>
</gene>
<organism evidence="1 2">
    <name type="scientific">Williamsia marianensis</name>
    <dbReference type="NCBI Taxonomy" id="85044"/>
    <lineage>
        <taxon>Bacteria</taxon>
        <taxon>Bacillati</taxon>
        <taxon>Actinomycetota</taxon>
        <taxon>Actinomycetes</taxon>
        <taxon>Mycobacteriales</taxon>
        <taxon>Nocardiaceae</taxon>
        <taxon>Williamsia</taxon>
    </lineage>
</organism>
<sequence>MVYTVEDSTKSEVQAYFEDLMLGSTRRADDPEDDDELESQGFVIKQGPGVLRHARRESMIETTDAEDPNPSYIIDWGRVACIAITDADPDPEAEH</sequence>
<dbReference type="Proteomes" id="UP000274762">
    <property type="component" value="Unassembled WGS sequence"/>
</dbReference>
<comment type="caution">
    <text evidence="1">The sequence shown here is derived from an EMBL/GenBank/DDBJ whole genome shotgun (WGS) entry which is preliminary data.</text>
</comment>
<evidence type="ECO:0000313" key="1">
    <source>
        <dbReference type="EMBL" id="RKR79815.1"/>
    </source>
</evidence>
<dbReference type="RefSeq" id="WP_062800691.1">
    <property type="nucleotide sequence ID" value="NZ_CBCRXS010000014.1"/>
</dbReference>
<evidence type="ECO:0000313" key="2">
    <source>
        <dbReference type="Proteomes" id="UP000274762"/>
    </source>
</evidence>
<proteinExistence type="predicted"/>
<dbReference type="EMBL" id="RBKV01000002">
    <property type="protein sequence ID" value="RKR79815.1"/>
    <property type="molecule type" value="Genomic_DNA"/>
</dbReference>